<evidence type="ECO:0000256" key="8">
    <source>
        <dbReference type="SAM" id="Phobius"/>
    </source>
</evidence>
<evidence type="ECO:0000313" key="10">
    <source>
        <dbReference type="EMBL" id="SFF41366.1"/>
    </source>
</evidence>
<dbReference type="PANTHER" id="PTHR32309:SF31">
    <property type="entry name" value="CAPSULAR EXOPOLYSACCHARIDE FAMILY"/>
    <property type="match status" value="1"/>
</dbReference>
<name>A0A1I2IKH8_9ACTN</name>
<dbReference type="PANTHER" id="PTHR32309">
    <property type="entry name" value="TYROSINE-PROTEIN KINASE"/>
    <property type="match status" value="1"/>
</dbReference>
<sequence length="253" mass="25757">MSSAPAPALAGIVRYWRFIAVVVAVCVAATAAYVLVVPPKWEASAHILVAPVPADADLSELGVISGSVEPARSVQTAVALLDTPAAVAATAAKLGAPWSPESVDGSIVLEPLGQSYVVEVKAQADSPSSAARLATTFVEAALETRNAEIKKRAADLLALRAKLPAGATGKPNAAAGARLEMITRTGDPSLSADQPASLPSSPVGLPAPYKIALSAVLGFFLALAGAWARSQGTRPDDDMRAPAYAPTADGWDT</sequence>
<dbReference type="STRING" id="35752.SAMN05421541_11013"/>
<feature type="region of interest" description="Disordered" evidence="7">
    <location>
        <begin position="231"/>
        <end position="253"/>
    </location>
</feature>
<dbReference type="GO" id="GO:0005886">
    <property type="term" value="C:plasma membrane"/>
    <property type="evidence" value="ECO:0007669"/>
    <property type="project" value="UniProtKB-SubCell"/>
</dbReference>
<dbReference type="Pfam" id="PF02706">
    <property type="entry name" value="Wzz"/>
    <property type="match status" value="1"/>
</dbReference>
<keyword evidence="3" id="KW-1003">Cell membrane</keyword>
<organism evidence="10 11">
    <name type="scientific">Actinoplanes philippinensis</name>
    <dbReference type="NCBI Taxonomy" id="35752"/>
    <lineage>
        <taxon>Bacteria</taxon>
        <taxon>Bacillati</taxon>
        <taxon>Actinomycetota</taxon>
        <taxon>Actinomycetes</taxon>
        <taxon>Micromonosporales</taxon>
        <taxon>Micromonosporaceae</taxon>
        <taxon>Actinoplanes</taxon>
    </lineage>
</organism>
<dbReference type="Proteomes" id="UP000199645">
    <property type="component" value="Unassembled WGS sequence"/>
</dbReference>
<keyword evidence="6 8" id="KW-0472">Membrane</keyword>
<dbReference type="AlphaFoldDB" id="A0A1I2IKH8"/>
<feature type="domain" description="Polysaccharide chain length determinant N-terminal" evidence="9">
    <location>
        <begin position="12"/>
        <end position="91"/>
    </location>
</feature>
<comment type="similarity">
    <text evidence="2">Belongs to the CpsC/CapA family.</text>
</comment>
<dbReference type="RefSeq" id="WP_177319911.1">
    <property type="nucleotide sequence ID" value="NZ_BOMT01000059.1"/>
</dbReference>
<evidence type="ECO:0000256" key="6">
    <source>
        <dbReference type="ARBA" id="ARBA00023136"/>
    </source>
</evidence>
<evidence type="ECO:0000256" key="1">
    <source>
        <dbReference type="ARBA" id="ARBA00004651"/>
    </source>
</evidence>
<evidence type="ECO:0000256" key="4">
    <source>
        <dbReference type="ARBA" id="ARBA00022692"/>
    </source>
</evidence>
<feature type="transmembrane region" description="Helical" evidence="8">
    <location>
        <begin position="211"/>
        <end position="228"/>
    </location>
</feature>
<evidence type="ECO:0000256" key="3">
    <source>
        <dbReference type="ARBA" id="ARBA00022475"/>
    </source>
</evidence>
<dbReference type="InterPro" id="IPR050445">
    <property type="entry name" value="Bact_polysacc_biosynth/exp"/>
</dbReference>
<dbReference type="InterPro" id="IPR003856">
    <property type="entry name" value="LPS_length_determ_N"/>
</dbReference>
<feature type="transmembrane region" description="Helical" evidence="8">
    <location>
        <begin position="15"/>
        <end position="36"/>
    </location>
</feature>
<dbReference type="EMBL" id="FONV01000010">
    <property type="protein sequence ID" value="SFF41366.1"/>
    <property type="molecule type" value="Genomic_DNA"/>
</dbReference>
<evidence type="ECO:0000313" key="11">
    <source>
        <dbReference type="Proteomes" id="UP000199645"/>
    </source>
</evidence>
<comment type="subcellular location">
    <subcellularLocation>
        <location evidence="1">Cell membrane</location>
        <topology evidence="1">Multi-pass membrane protein</topology>
    </subcellularLocation>
</comment>
<keyword evidence="5 8" id="KW-1133">Transmembrane helix</keyword>
<protein>
    <submittedName>
        <fullName evidence="10">Capsular polysaccharide biosynthesis protein</fullName>
    </submittedName>
</protein>
<evidence type="ECO:0000256" key="7">
    <source>
        <dbReference type="SAM" id="MobiDB-lite"/>
    </source>
</evidence>
<proteinExistence type="inferred from homology"/>
<accession>A0A1I2IKH8</accession>
<evidence type="ECO:0000256" key="5">
    <source>
        <dbReference type="ARBA" id="ARBA00022989"/>
    </source>
</evidence>
<evidence type="ECO:0000256" key="2">
    <source>
        <dbReference type="ARBA" id="ARBA00006683"/>
    </source>
</evidence>
<gene>
    <name evidence="10" type="ORF">SAMN05421541_11013</name>
</gene>
<keyword evidence="4 8" id="KW-0812">Transmembrane</keyword>
<reference evidence="10 11" key="1">
    <citation type="submission" date="2016-10" db="EMBL/GenBank/DDBJ databases">
        <authorList>
            <person name="de Groot N.N."/>
        </authorList>
    </citation>
    <scope>NUCLEOTIDE SEQUENCE [LARGE SCALE GENOMIC DNA]</scope>
    <source>
        <strain evidence="10 11">DSM 43019</strain>
    </source>
</reference>
<keyword evidence="11" id="KW-1185">Reference proteome</keyword>
<evidence type="ECO:0000259" key="9">
    <source>
        <dbReference type="Pfam" id="PF02706"/>
    </source>
</evidence>